<dbReference type="OrthoDB" id="6089720at2"/>
<dbReference type="RefSeq" id="WP_007021322.1">
    <property type="nucleotide sequence ID" value="NZ_CH724125.1"/>
</dbReference>
<evidence type="ECO:0000313" key="2">
    <source>
        <dbReference type="Proteomes" id="UP000002171"/>
    </source>
</evidence>
<dbReference type="AlphaFoldDB" id="A0A7U8C7M4"/>
<sequence length="67" mass="7641">MTETNLKIQLKQLLKRGYSEIDVRNLAIAPKHLVEQAIAEFHADQRIADQTLRIQHNQASFAMRLGG</sequence>
<name>A0A7U8C7M4_NEPCE</name>
<organism evidence="1 2">
    <name type="scientific">Neptuniibacter caesariensis</name>
    <dbReference type="NCBI Taxonomy" id="207954"/>
    <lineage>
        <taxon>Bacteria</taxon>
        <taxon>Pseudomonadati</taxon>
        <taxon>Pseudomonadota</taxon>
        <taxon>Gammaproteobacteria</taxon>
        <taxon>Oceanospirillales</taxon>
        <taxon>Oceanospirillaceae</taxon>
        <taxon>Neptuniibacter</taxon>
    </lineage>
</organism>
<comment type="caution">
    <text evidence="1">The sequence shown here is derived from an EMBL/GenBank/DDBJ whole genome shotgun (WGS) entry which is preliminary data.</text>
</comment>
<evidence type="ECO:0000313" key="1">
    <source>
        <dbReference type="EMBL" id="EAR61386.1"/>
    </source>
</evidence>
<keyword evidence="2" id="KW-1185">Reference proteome</keyword>
<proteinExistence type="predicted"/>
<protein>
    <submittedName>
        <fullName evidence="1">Uncharacterized protein</fullName>
    </submittedName>
</protein>
<accession>A0A7U8C7M4</accession>
<gene>
    <name evidence="1" type="ORF">MED92_17808</name>
</gene>
<dbReference type="Proteomes" id="UP000002171">
    <property type="component" value="Unassembled WGS sequence"/>
</dbReference>
<dbReference type="EMBL" id="AAOW01000008">
    <property type="protein sequence ID" value="EAR61386.1"/>
    <property type="molecule type" value="Genomic_DNA"/>
</dbReference>
<reference evidence="1 2" key="1">
    <citation type="submission" date="2006-02" db="EMBL/GenBank/DDBJ databases">
        <authorList>
            <person name="Pinhassi J."/>
            <person name="Pedros-Alio C."/>
            <person name="Ferriera S."/>
            <person name="Johnson J."/>
            <person name="Kravitz S."/>
            <person name="Halpern A."/>
            <person name="Remington K."/>
            <person name="Beeson K."/>
            <person name="Tran B."/>
            <person name="Rogers Y.-H."/>
            <person name="Friedman R."/>
            <person name="Venter J.C."/>
        </authorList>
    </citation>
    <scope>NUCLEOTIDE SEQUENCE [LARGE SCALE GENOMIC DNA]</scope>
    <source>
        <strain evidence="1 2">MED92</strain>
    </source>
</reference>